<dbReference type="SUPFAM" id="SSF55729">
    <property type="entry name" value="Acyl-CoA N-acyltransferases (Nat)"/>
    <property type="match status" value="1"/>
</dbReference>
<protein>
    <submittedName>
        <fullName evidence="2">GNAT family N-acetyltransferase</fullName>
    </submittedName>
</protein>
<evidence type="ECO:0000259" key="1">
    <source>
        <dbReference type="PROSITE" id="PS51186"/>
    </source>
</evidence>
<gene>
    <name evidence="2" type="ORF">MTR65_16630</name>
</gene>
<dbReference type="Proteomes" id="UP001162802">
    <property type="component" value="Unassembled WGS sequence"/>
</dbReference>
<dbReference type="InterPro" id="IPR016181">
    <property type="entry name" value="Acyl_CoA_acyltransferase"/>
</dbReference>
<dbReference type="PANTHER" id="PTHR43792">
    <property type="entry name" value="GNAT FAMILY, PUTATIVE (AFU_ORTHOLOGUE AFUA_3G00765)-RELATED-RELATED"/>
    <property type="match status" value="1"/>
</dbReference>
<dbReference type="Gene3D" id="3.40.630.30">
    <property type="match status" value="1"/>
</dbReference>
<sequence length="193" mass="20443">MFLRSERLFLRPGWAEDRDELYAAIADPEVVCNLASAPWPYAPGDAARFLARPAEHGLPTFLITRPDLPGAPILGCIGLAHLGDGAAQSDGVELGYWIARAHWGKGYASEAARGVLSLARTLGHTRLVASHFIDNPASGAVLRKAGFRPTGRLVERYSSGRGESAMALEYTLALEDGGSDGDAGDAGMVRKAA</sequence>
<dbReference type="PANTHER" id="PTHR43792:SF1">
    <property type="entry name" value="N-ACETYLTRANSFERASE DOMAIN-CONTAINING PROTEIN"/>
    <property type="match status" value="1"/>
</dbReference>
<dbReference type="EMBL" id="JALHAT010000037">
    <property type="protein sequence ID" value="MCJ1962320.1"/>
    <property type="molecule type" value="Genomic_DNA"/>
</dbReference>
<comment type="caution">
    <text evidence="2">The sequence shown here is derived from an EMBL/GenBank/DDBJ whole genome shotgun (WGS) entry which is preliminary data.</text>
</comment>
<dbReference type="RefSeq" id="WP_243802186.1">
    <property type="nucleotide sequence ID" value="NZ_JALHAT010000037.1"/>
</dbReference>
<reference evidence="2" key="1">
    <citation type="submission" date="2022-03" db="EMBL/GenBank/DDBJ databases">
        <title>Identification of a novel bacterium isolated from mangrove sediments.</title>
        <authorList>
            <person name="Pan X."/>
        </authorList>
    </citation>
    <scope>NUCLEOTIDE SEQUENCE</scope>
    <source>
        <strain evidence="2">B2637</strain>
    </source>
</reference>
<dbReference type="PROSITE" id="PS51186">
    <property type="entry name" value="GNAT"/>
    <property type="match status" value="1"/>
</dbReference>
<evidence type="ECO:0000313" key="2">
    <source>
        <dbReference type="EMBL" id="MCJ1962320.1"/>
    </source>
</evidence>
<feature type="domain" description="N-acetyltransferase" evidence="1">
    <location>
        <begin position="19"/>
        <end position="175"/>
    </location>
</feature>
<evidence type="ECO:0000313" key="3">
    <source>
        <dbReference type="Proteomes" id="UP001162802"/>
    </source>
</evidence>
<accession>A0ABT0AGI7</accession>
<name>A0ABT0AGI7_9SPHN</name>
<organism evidence="2 3">
    <name type="scientific">Novosphingobium mangrovi</name>
    <name type="common">ex Hu et al. 2023</name>
    <dbReference type="NCBI Taxonomy" id="2930094"/>
    <lineage>
        <taxon>Bacteria</taxon>
        <taxon>Pseudomonadati</taxon>
        <taxon>Pseudomonadota</taxon>
        <taxon>Alphaproteobacteria</taxon>
        <taxon>Sphingomonadales</taxon>
        <taxon>Sphingomonadaceae</taxon>
        <taxon>Novosphingobium</taxon>
    </lineage>
</organism>
<keyword evidence="3" id="KW-1185">Reference proteome</keyword>
<dbReference type="Pfam" id="PF13302">
    <property type="entry name" value="Acetyltransf_3"/>
    <property type="match status" value="1"/>
</dbReference>
<dbReference type="InterPro" id="IPR000182">
    <property type="entry name" value="GNAT_dom"/>
</dbReference>
<dbReference type="InterPro" id="IPR051531">
    <property type="entry name" value="N-acetyltransferase"/>
</dbReference>
<proteinExistence type="predicted"/>